<evidence type="ECO:0000313" key="3">
    <source>
        <dbReference type="Proteomes" id="UP001210538"/>
    </source>
</evidence>
<evidence type="ECO:0000313" key="2">
    <source>
        <dbReference type="EMBL" id="WCE13874.1"/>
    </source>
</evidence>
<keyword evidence="1" id="KW-0472">Membrane</keyword>
<name>A0AAX3LCA2_9ENTR</name>
<feature type="transmembrane region" description="Helical" evidence="1">
    <location>
        <begin position="96"/>
        <end position="114"/>
    </location>
</feature>
<feature type="transmembrane region" description="Helical" evidence="1">
    <location>
        <begin position="256"/>
        <end position="277"/>
    </location>
</feature>
<gene>
    <name evidence="2" type="ORF">PHA72_03030</name>
</gene>
<dbReference type="Pfam" id="PF14264">
    <property type="entry name" value="Glucos_trans_II"/>
    <property type="match status" value="1"/>
</dbReference>
<feature type="transmembrane region" description="Helical" evidence="1">
    <location>
        <begin position="311"/>
        <end position="330"/>
    </location>
</feature>
<keyword evidence="1" id="KW-1133">Transmembrane helix</keyword>
<evidence type="ECO:0000256" key="1">
    <source>
        <dbReference type="SAM" id="Phobius"/>
    </source>
</evidence>
<feature type="transmembrane region" description="Helical" evidence="1">
    <location>
        <begin position="148"/>
        <end position="179"/>
    </location>
</feature>
<sequence length="474" mass="53717">MNAQYSNFKILSLIITSGVFIPFFFMPPYWDDIYRHAFKYMGLFDQGRYLLEAYYWVLIGGIATFPAAIGIFNVLACFTMIYFACIKFSASLDKNTNHASIIGATLLLGSPFILENLSYQVDNIGMFAALSLSLYSSSTLNDRLDRFFFIRTAILILASFFYQASFNIFLVSSLIFIALNAKCSPALVKMLISIVATLLVTITVVMILANNFAIDPYVKIHTTPVPLSIDGVKIVSSNINAAYHLFSDSLSFPQKIIVIIFTAVTIIFSTVHAFRLFRKKECLLSIFIFLMPFLLITLQFFPYVLFTSPIIQPRVFLTFGLFMTYCFYSLPSVNAWRRFAEIIGALFLIVNSMTASGYVAAINSNYSAVSSYYNSFQNDIRYSLNDNSRAIIYVNGSMPTPSIQSSNENYFPIIKKLIRNTLSGWAAPGFMKLNNIDLQFKYMEITSDFKPVLDRGDYKILKKDGESKYIVKFK</sequence>
<proteinExistence type="predicted"/>
<feature type="transmembrane region" description="Helical" evidence="1">
    <location>
        <begin position="284"/>
        <end position="305"/>
    </location>
</feature>
<feature type="transmembrane region" description="Helical" evidence="1">
    <location>
        <begin position="53"/>
        <end position="84"/>
    </location>
</feature>
<feature type="transmembrane region" description="Helical" evidence="1">
    <location>
        <begin position="12"/>
        <end position="30"/>
    </location>
</feature>
<dbReference type="Proteomes" id="UP001210538">
    <property type="component" value="Chromosome"/>
</dbReference>
<dbReference type="RefSeq" id="WP_104877603.1">
    <property type="nucleotide sequence ID" value="NZ_CP116347.1"/>
</dbReference>
<keyword evidence="3" id="KW-1185">Reference proteome</keyword>
<accession>A0AAX3LCA2</accession>
<organism evidence="2 3">
    <name type="scientific">Enterobacter ludwigii</name>
    <dbReference type="NCBI Taxonomy" id="299767"/>
    <lineage>
        <taxon>Bacteria</taxon>
        <taxon>Pseudomonadati</taxon>
        <taxon>Pseudomonadota</taxon>
        <taxon>Gammaproteobacteria</taxon>
        <taxon>Enterobacterales</taxon>
        <taxon>Enterobacteriaceae</taxon>
        <taxon>Enterobacter</taxon>
        <taxon>Enterobacter cloacae complex</taxon>
    </lineage>
</organism>
<feature type="transmembrane region" description="Helical" evidence="1">
    <location>
        <begin position="186"/>
        <end position="209"/>
    </location>
</feature>
<dbReference type="EMBL" id="CP116347">
    <property type="protein sequence ID" value="WCE13874.1"/>
    <property type="molecule type" value="Genomic_DNA"/>
</dbReference>
<keyword evidence="1" id="KW-0812">Transmembrane</keyword>
<protein>
    <submittedName>
        <fullName evidence="2">Glucosyltransferase domain-containing protein</fullName>
    </submittedName>
</protein>
<reference evidence="2 3" key="1">
    <citation type="submission" date="2023-01" db="EMBL/GenBank/DDBJ databases">
        <title>Genome sequence resource and annotation of Enterobacter ludwigii, an economically important pathogen of seedling wilt with strawberry.</title>
        <authorList>
            <person name="Xie Y."/>
        </authorList>
    </citation>
    <scope>NUCLEOTIDE SEQUENCE [LARGE SCALE GENOMIC DNA]</scope>
    <source>
        <strain evidence="2 3">CM-TZ4</strain>
    </source>
</reference>
<dbReference type="AlphaFoldDB" id="A0AAX3LCA2"/>
<dbReference type="InterPro" id="IPR025686">
    <property type="entry name" value="Glucos_trans_II"/>
</dbReference>
<feature type="transmembrane region" description="Helical" evidence="1">
    <location>
        <begin position="342"/>
        <end position="361"/>
    </location>
</feature>